<organism evidence="2 3">
    <name type="scientific">Araneus ventricosus</name>
    <name type="common">Orbweaver spider</name>
    <name type="synonym">Epeira ventricosa</name>
    <dbReference type="NCBI Taxonomy" id="182803"/>
    <lineage>
        <taxon>Eukaryota</taxon>
        <taxon>Metazoa</taxon>
        <taxon>Ecdysozoa</taxon>
        <taxon>Arthropoda</taxon>
        <taxon>Chelicerata</taxon>
        <taxon>Arachnida</taxon>
        <taxon>Araneae</taxon>
        <taxon>Araneomorphae</taxon>
        <taxon>Entelegynae</taxon>
        <taxon>Araneoidea</taxon>
        <taxon>Araneidae</taxon>
        <taxon>Araneus</taxon>
    </lineage>
</organism>
<feature type="domain" description="RNase H type-1" evidence="1">
    <location>
        <begin position="1"/>
        <end position="116"/>
    </location>
</feature>
<dbReference type="Pfam" id="PF00075">
    <property type="entry name" value="RNase_H"/>
    <property type="match status" value="1"/>
</dbReference>
<dbReference type="CDD" id="cd09276">
    <property type="entry name" value="Rnase_HI_RT_non_LTR"/>
    <property type="match status" value="1"/>
</dbReference>
<dbReference type="SUPFAM" id="SSF53098">
    <property type="entry name" value="Ribonuclease H-like"/>
    <property type="match status" value="1"/>
</dbReference>
<evidence type="ECO:0000313" key="3">
    <source>
        <dbReference type="Proteomes" id="UP000499080"/>
    </source>
</evidence>
<evidence type="ECO:0000259" key="1">
    <source>
        <dbReference type="PROSITE" id="PS50879"/>
    </source>
</evidence>
<dbReference type="OrthoDB" id="6514649at2759"/>
<keyword evidence="3" id="KW-1185">Reference proteome</keyword>
<dbReference type="GO" id="GO:0004523">
    <property type="term" value="F:RNA-DNA hybrid ribonuclease activity"/>
    <property type="evidence" value="ECO:0007669"/>
    <property type="project" value="InterPro"/>
</dbReference>
<dbReference type="EMBL" id="BGPR01001164">
    <property type="protein sequence ID" value="GBM47067.1"/>
    <property type="molecule type" value="Genomic_DNA"/>
</dbReference>
<dbReference type="Proteomes" id="UP000499080">
    <property type="component" value="Unassembled WGS sequence"/>
</dbReference>
<proteinExistence type="predicted"/>
<comment type="caution">
    <text evidence="2">The sequence shown here is derived from an EMBL/GenBank/DDBJ whole genome shotgun (WGS) entry which is preliminary data.</text>
</comment>
<protein>
    <recommendedName>
        <fullName evidence="1">RNase H type-1 domain-containing protein</fullName>
    </recommendedName>
</protein>
<dbReference type="InterPro" id="IPR002156">
    <property type="entry name" value="RNaseH_domain"/>
</dbReference>
<dbReference type="Gene3D" id="3.30.420.10">
    <property type="entry name" value="Ribonuclease H-like superfamily/Ribonuclease H"/>
    <property type="match status" value="2"/>
</dbReference>
<dbReference type="GO" id="GO:0003676">
    <property type="term" value="F:nucleic acid binding"/>
    <property type="evidence" value="ECO:0007669"/>
    <property type="project" value="InterPro"/>
</dbReference>
<reference evidence="2 3" key="1">
    <citation type="journal article" date="2019" name="Sci. Rep.">
        <title>Orb-weaving spider Araneus ventricosus genome elucidates the spidroin gene catalogue.</title>
        <authorList>
            <person name="Kono N."/>
            <person name="Nakamura H."/>
            <person name="Ohtoshi R."/>
            <person name="Moran D.A.P."/>
            <person name="Shinohara A."/>
            <person name="Yoshida Y."/>
            <person name="Fujiwara M."/>
            <person name="Mori M."/>
            <person name="Tomita M."/>
            <person name="Arakawa K."/>
        </authorList>
    </citation>
    <scope>NUCLEOTIDE SEQUENCE [LARGE SCALE GENOMIC DNA]</scope>
</reference>
<sequence length="315" mass="35953">MDEGVGLAVCTFKNNQNSDNFLFKLNIYNSVFQAELAAIQHAANWAASNNHKINIFTDSLSSIMALKSAHSRSQFVNTTKQILSTSRDLVGLSWVKAHVGIPGNEWADQHAKLAISVGEELEIPVPRSYLNRKIKSYILHNWLTYWNNYNSASGIRLTLVKEFPLGTSRIDCTEDKRKRKQPVFFCSEIKEKKNSGQNCDLYDEKWVYYNNTSRKGGQFSTWGISRISVARSLSKKGSSLYLVGLWGIYKSTCDRLSTVQYTANLFKDNSSRGKRRNEFRRVSIFHQDSAQPHVSTRTGWTLYWVGFDTTCTHTF</sequence>
<dbReference type="InterPro" id="IPR036397">
    <property type="entry name" value="RNaseH_sf"/>
</dbReference>
<name>A0A4Y2G1B6_ARAVE</name>
<accession>A0A4Y2G1B6</accession>
<gene>
    <name evidence="2" type="ORF">AVEN_179793_1</name>
</gene>
<dbReference type="PROSITE" id="PS50879">
    <property type="entry name" value="RNASE_H_1"/>
    <property type="match status" value="1"/>
</dbReference>
<evidence type="ECO:0000313" key="2">
    <source>
        <dbReference type="EMBL" id="GBM47067.1"/>
    </source>
</evidence>
<dbReference type="AlphaFoldDB" id="A0A4Y2G1B6"/>
<dbReference type="InterPro" id="IPR012337">
    <property type="entry name" value="RNaseH-like_sf"/>
</dbReference>